<comment type="caution">
    <text evidence="9">The sequence shown here is derived from an EMBL/GenBank/DDBJ whole genome shotgun (WGS) entry which is preliminary data.</text>
</comment>
<evidence type="ECO:0000256" key="3">
    <source>
        <dbReference type="ARBA" id="ARBA00023212"/>
    </source>
</evidence>
<accession>A0A086JTC3</accession>
<proteinExistence type="inferred from homology"/>
<evidence type="ECO:0000256" key="4">
    <source>
        <dbReference type="ARBA" id="ARBA00023273"/>
    </source>
</evidence>
<dbReference type="PANTHER" id="PTHR22455:SF10">
    <property type="entry name" value="CILIA- AND FLAGELLA-ASSOCIATED PROTEIN 91"/>
    <property type="match status" value="1"/>
</dbReference>
<protein>
    <recommendedName>
        <fullName evidence="6">Cilia- and flagella-associated protein 91</fullName>
    </recommendedName>
</protein>
<dbReference type="InterPro" id="IPR026720">
    <property type="entry name" value="CFAP91"/>
</dbReference>
<evidence type="ECO:0000313" key="10">
    <source>
        <dbReference type="Proteomes" id="UP000028837"/>
    </source>
</evidence>
<reference evidence="9 10" key="1">
    <citation type="submission" date="2014-02" db="EMBL/GenBank/DDBJ databases">
        <authorList>
            <person name="Sibley D."/>
            <person name="Venepally P."/>
            <person name="Karamycheva S."/>
            <person name="Hadjithomas M."/>
            <person name="Khan A."/>
            <person name="Brunk B."/>
            <person name="Roos D."/>
            <person name="Caler E."/>
            <person name="Lorenzi H."/>
        </authorList>
    </citation>
    <scope>NUCLEOTIDE SEQUENCE [LARGE SCALE GENOMIC DNA]</scope>
    <source>
        <strain evidence="9 10">GAB2-2007-GAL-DOM2</strain>
    </source>
</reference>
<evidence type="ECO:0000256" key="5">
    <source>
        <dbReference type="ARBA" id="ARBA00029468"/>
    </source>
</evidence>
<keyword evidence="7" id="KW-0175">Coiled coil</keyword>
<sequence>MGPVTRRRAWCVVRFDLKANGDSKFRSENSSDPGRGQSTIGIQSVYSERETQTVPYSPTCVVPAGHSPEELTIAHLCWEKGLPATQLEISIVQRMRQKRKIEKLLPPSTDEYSFQARASLMKEQEFREWADRERRIKELHDRRLELVRLAIKKRRELFRNMEEDVLERTRMRLSQKEAVQAIKTDAKRIKALRRMWQQRVALDSLINPQRWKAVSHSSKRASDMFAPRSMKGYIPGDPYASLQIDAPALQFIKRADTRTMLPGVDAALEATATRLRQEAALEQAERDRGNTQGLEAATAIFQLTGSQSHTVGDAGVPLKKYHIRNIRERPETPRVEEVLPEDEAVQVAAILLQRMLRGQTYQQRMFAGKQMRLDLINFLRASEQLNDAPVEDQQAQAIGETTEEAAEVLMASMQGQAIAETLDELAKELRKVEEERRIAVMVNLAERDRRMREAQESGTRQAEELLRAREDETFNRVMSLHHQTVDSYIEGILTASVEQAAKQQALVEAKLRAEQLSEVVDELEERYSNPTTIARELVTSFLLPHVQKQQLQRQLHLEQEKYSIAARYAIGESFQPLKTTFGPLFY</sequence>
<dbReference type="GO" id="GO:0005930">
    <property type="term" value="C:axoneme"/>
    <property type="evidence" value="ECO:0007669"/>
    <property type="project" value="UniProtKB-SubCell"/>
</dbReference>
<dbReference type="AlphaFoldDB" id="A0A086JTC3"/>
<organism evidence="9 10">
    <name type="scientific">Toxoplasma gondii GAB2-2007-GAL-DOM2</name>
    <dbReference type="NCBI Taxonomy" id="1130820"/>
    <lineage>
        <taxon>Eukaryota</taxon>
        <taxon>Sar</taxon>
        <taxon>Alveolata</taxon>
        <taxon>Apicomplexa</taxon>
        <taxon>Conoidasida</taxon>
        <taxon>Coccidia</taxon>
        <taxon>Eucoccidiorida</taxon>
        <taxon>Eimeriorina</taxon>
        <taxon>Sarcocystidae</taxon>
        <taxon>Toxoplasma</taxon>
    </lineage>
</organism>
<keyword evidence="4" id="KW-0966">Cell projection</keyword>
<evidence type="ECO:0000259" key="8">
    <source>
        <dbReference type="Pfam" id="PF14738"/>
    </source>
</evidence>
<dbReference type="VEuPathDB" id="ToxoDB:TGDOM2_254750"/>
<dbReference type="PANTHER" id="PTHR22455">
    <property type="entry name" value="CILIA- AND FLAGELLA-ASSOCIATED PROTEIN 91"/>
    <property type="match status" value="1"/>
</dbReference>
<keyword evidence="2" id="KW-0963">Cytoplasm</keyword>
<dbReference type="EMBL" id="AHZU02001173">
    <property type="protein sequence ID" value="KFG35391.1"/>
    <property type="molecule type" value="Genomic_DNA"/>
</dbReference>
<comment type="similarity">
    <text evidence="5">Belongs to the CFAP91 family.</text>
</comment>
<evidence type="ECO:0000256" key="6">
    <source>
        <dbReference type="ARBA" id="ARBA00029555"/>
    </source>
</evidence>
<gene>
    <name evidence="9" type="ORF">TGDOM2_254750</name>
</gene>
<keyword evidence="3" id="KW-0206">Cytoskeleton</keyword>
<dbReference type="OrthoDB" id="567787at2759"/>
<dbReference type="Pfam" id="PF14738">
    <property type="entry name" value="CFAP91"/>
    <property type="match status" value="1"/>
</dbReference>
<name>A0A086JTC3_TOXGO</name>
<evidence type="ECO:0000256" key="7">
    <source>
        <dbReference type="SAM" id="Coils"/>
    </source>
</evidence>
<evidence type="ECO:0000256" key="1">
    <source>
        <dbReference type="ARBA" id="ARBA00004430"/>
    </source>
</evidence>
<evidence type="ECO:0000256" key="2">
    <source>
        <dbReference type="ARBA" id="ARBA00022490"/>
    </source>
</evidence>
<dbReference type="Proteomes" id="UP000028837">
    <property type="component" value="Unassembled WGS sequence"/>
</dbReference>
<comment type="subcellular location">
    <subcellularLocation>
        <location evidence="1">Cytoplasm</location>
        <location evidence="1">Cytoskeleton</location>
        <location evidence="1">Cilium axoneme</location>
    </subcellularLocation>
</comment>
<dbReference type="InterPro" id="IPR032840">
    <property type="entry name" value="CFAP91_dom"/>
</dbReference>
<evidence type="ECO:0000313" key="9">
    <source>
        <dbReference type="EMBL" id="KFG35391.1"/>
    </source>
</evidence>
<feature type="domain" description="CFAP91" evidence="8">
    <location>
        <begin position="42"/>
        <end position="194"/>
    </location>
</feature>
<feature type="coiled-coil region" evidence="7">
    <location>
        <begin position="415"/>
        <end position="442"/>
    </location>
</feature>